<comment type="caution">
    <text evidence="1">The sequence shown here is derived from an EMBL/GenBank/DDBJ whole genome shotgun (WGS) entry which is preliminary data.</text>
</comment>
<sequence>MAATTRFEECGPDGGSGRVVNFACLNLRAAEVSAALSSEEKLVASSLKPELHPLFVQLKTAHARFRKARAAEDPNGTSGAVQSGMAMELDLDRAWLEELTAILARRNLVINTTASSFAAEDKQLNETYKQNLEDACKEDWCTTAEQYRAAARAWLAYRDAWVGFGTAYWAKSTPEQWRSWATHLRNVEQNQGTDQLLQELTAAAAR</sequence>
<gene>
    <name evidence="1" type="ORF">ACFQBQ_15660</name>
</gene>
<evidence type="ECO:0000313" key="1">
    <source>
        <dbReference type="EMBL" id="MFC6646986.1"/>
    </source>
</evidence>
<evidence type="ECO:0000313" key="2">
    <source>
        <dbReference type="Proteomes" id="UP001596391"/>
    </source>
</evidence>
<dbReference type="RefSeq" id="WP_263371078.1">
    <property type="nucleotide sequence ID" value="NZ_JAGSYD010000002.1"/>
</dbReference>
<evidence type="ECO:0008006" key="3">
    <source>
        <dbReference type="Google" id="ProtNLM"/>
    </source>
</evidence>
<name>A0ABW1ZCW4_9BACT</name>
<keyword evidence="2" id="KW-1185">Reference proteome</keyword>
<organism evidence="1 2">
    <name type="scientific">Granulicella cerasi</name>
    <dbReference type="NCBI Taxonomy" id="741063"/>
    <lineage>
        <taxon>Bacteria</taxon>
        <taxon>Pseudomonadati</taxon>
        <taxon>Acidobacteriota</taxon>
        <taxon>Terriglobia</taxon>
        <taxon>Terriglobales</taxon>
        <taxon>Acidobacteriaceae</taxon>
        <taxon>Granulicella</taxon>
    </lineage>
</organism>
<dbReference type="EMBL" id="JBHSWI010000001">
    <property type="protein sequence ID" value="MFC6646986.1"/>
    <property type="molecule type" value="Genomic_DNA"/>
</dbReference>
<reference evidence="2" key="1">
    <citation type="journal article" date="2019" name="Int. J. Syst. Evol. Microbiol.">
        <title>The Global Catalogue of Microorganisms (GCM) 10K type strain sequencing project: providing services to taxonomists for standard genome sequencing and annotation.</title>
        <authorList>
            <consortium name="The Broad Institute Genomics Platform"/>
            <consortium name="The Broad Institute Genome Sequencing Center for Infectious Disease"/>
            <person name="Wu L."/>
            <person name="Ma J."/>
        </authorList>
    </citation>
    <scope>NUCLEOTIDE SEQUENCE [LARGE SCALE GENOMIC DNA]</scope>
    <source>
        <strain evidence="2">CGMCC 1.16026</strain>
    </source>
</reference>
<proteinExistence type="predicted"/>
<dbReference type="Gene3D" id="1.20.1270.180">
    <property type="match status" value="1"/>
</dbReference>
<protein>
    <recommendedName>
        <fullName evidence="3">Lysozyme inhibitor LprI N-terminal domain-containing protein</fullName>
    </recommendedName>
</protein>
<accession>A0ABW1ZCW4</accession>
<dbReference type="Proteomes" id="UP001596391">
    <property type="component" value="Unassembled WGS sequence"/>
</dbReference>